<keyword evidence="3" id="KW-1185">Reference proteome</keyword>
<evidence type="ECO:0000313" key="3">
    <source>
        <dbReference type="Proteomes" id="UP000024635"/>
    </source>
</evidence>
<dbReference type="EMBL" id="JARK01001530">
    <property type="protein sequence ID" value="EYB92385.1"/>
    <property type="molecule type" value="Genomic_DNA"/>
</dbReference>
<dbReference type="AlphaFoldDB" id="A0A016SP35"/>
<organism evidence="2 3">
    <name type="scientific">Ancylostoma ceylanicum</name>
    <dbReference type="NCBI Taxonomy" id="53326"/>
    <lineage>
        <taxon>Eukaryota</taxon>
        <taxon>Metazoa</taxon>
        <taxon>Ecdysozoa</taxon>
        <taxon>Nematoda</taxon>
        <taxon>Chromadorea</taxon>
        <taxon>Rhabditida</taxon>
        <taxon>Rhabditina</taxon>
        <taxon>Rhabditomorpha</taxon>
        <taxon>Strongyloidea</taxon>
        <taxon>Ancylostomatidae</taxon>
        <taxon>Ancylostomatinae</taxon>
        <taxon>Ancylostoma</taxon>
    </lineage>
</organism>
<name>A0A016SP35_9BILA</name>
<evidence type="ECO:0000256" key="1">
    <source>
        <dbReference type="SAM" id="MobiDB-lite"/>
    </source>
</evidence>
<dbReference type="Proteomes" id="UP000024635">
    <property type="component" value="Unassembled WGS sequence"/>
</dbReference>
<proteinExistence type="predicted"/>
<accession>A0A016SP35</accession>
<gene>
    <name evidence="2" type="primary">Acey_s0194.g1416</name>
    <name evidence="2" type="ORF">Y032_0194g1416</name>
</gene>
<comment type="caution">
    <text evidence="2">The sequence shown here is derived from an EMBL/GenBank/DDBJ whole genome shotgun (WGS) entry which is preliminary data.</text>
</comment>
<evidence type="ECO:0000313" key="2">
    <source>
        <dbReference type="EMBL" id="EYB92385.1"/>
    </source>
</evidence>
<reference evidence="3" key="1">
    <citation type="journal article" date="2015" name="Nat. Genet.">
        <title>The genome and transcriptome of the zoonotic hookworm Ancylostoma ceylanicum identify infection-specific gene families.</title>
        <authorList>
            <person name="Schwarz E.M."/>
            <person name="Hu Y."/>
            <person name="Antoshechkin I."/>
            <person name="Miller M.M."/>
            <person name="Sternberg P.W."/>
            <person name="Aroian R.V."/>
        </authorList>
    </citation>
    <scope>NUCLEOTIDE SEQUENCE</scope>
    <source>
        <strain evidence="3">HY135</strain>
    </source>
</reference>
<feature type="region of interest" description="Disordered" evidence="1">
    <location>
        <begin position="1"/>
        <end position="22"/>
    </location>
</feature>
<protein>
    <submittedName>
        <fullName evidence="2">Uncharacterized protein</fullName>
    </submittedName>
</protein>
<sequence>MVHHGLPPVWRRDAHGASRHSSTRKTAFFLRLFHATTLFNTENNILDGPGHSSYYDKVSNEVLFGNPSACHSDLKS</sequence>